<protein>
    <recommendedName>
        <fullName evidence="1">CD-NTase associated protein 4-like DNA endonuclease domain-containing protein</fullName>
    </recommendedName>
</protein>
<sequence length="385" mass="42015">MSSALNEVVLALSDPDTAESGGAHNQKGIEFQKNWAIVKMFALKEREAIDFLFLFEAVQDVAILNSSTEPTSIEVFQVKKKDRMEWTWASLTNLHVPDEPSKKAKSKVKKTKPLDGVADSPLGKLFASLASFNTLENSAIFISNAGCNLALASGGNVATSLPVSLSELPSHFTDLLQAALDSVHKLGSAKADLSKVLLEKVDIPVDDAQTYTIGIVHKYLHKVSPMHAGQARSFVESLLAKLGPLGAKTAKATTIEEMRSRHGYSFEQLNAALGDLQQTPDIEFYLKHWLDHLAKEGLLFWEVSQIRAAATAIFSRKLFGSSLPVDDAISACCDAWLGINKIDTNLMPAFKSGTDHLRVEFPLAKKAELQAHFLLKAIEQCVDLS</sequence>
<dbReference type="InterPro" id="IPR025382">
    <property type="entry name" value="Cap4-like_endonuclease_dom"/>
</dbReference>
<gene>
    <name evidence="2" type="ORF">BLA27_06775</name>
</gene>
<dbReference type="RefSeq" id="WP_071631032.1">
    <property type="nucleotide sequence ID" value="NZ_MOEC01000005.1"/>
</dbReference>
<proteinExistence type="predicted"/>
<evidence type="ECO:0000259" key="1">
    <source>
        <dbReference type="Pfam" id="PF14130"/>
    </source>
</evidence>
<accession>A0A1J6IGK3</accession>
<evidence type="ECO:0000313" key="2">
    <source>
        <dbReference type="EMBL" id="OIS94216.1"/>
    </source>
</evidence>
<dbReference type="AlphaFoldDB" id="A0A1J6IGK3"/>
<evidence type="ECO:0000313" key="3">
    <source>
        <dbReference type="Proteomes" id="UP000182985"/>
    </source>
</evidence>
<feature type="domain" description="CD-NTase associated protein 4-like DNA endonuclease" evidence="1">
    <location>
        <begin position="20"/>
        <end position="241"/>
    </location>
</feature>
<name>A0A1J6IGK3_9HYPH</name>
<organism evidence="2 3">
    <name type="scientific">Brucella cytisi</name>
    <dbReference type="NCBI Taxonomy" id="407152"/>
    <lineage>
        <taxon>Bacteria</taxon>
        <taxon>Pseudomonadati</taxon>
        <taxon>Pseudomonadota</taxon>
        <taxon>Alphaproteobacteria</taxon>
        <taxon>Hyphomicrobiales</taxon>
        <taxon>Brucellaceae</taxon>
        <taxon>Brucella/Ochrobactrum group</taxon>
        <taxon>Brucella</taxon>
    </lineage>
</organism>
<dbReference type="GO" id="GO:0004518">
    <property type="term" value="F:nuclease activity"/>
    <property type="evidence" value="ECO:0007669"/>
    <property type="project" value="InterPro"/>
</dbReference>
<reference evidence="2 3" key="1">
    <citation type="submission" date="2016-10" db="EMBL/GenBank/DDBJ databases">
        <title>The Draft Genome Sequence of the Potato Rhizosphere Bacteria Ochrobactrum sp. IPA7.2.</title>
        <authorList>
            <person name="Gogoleva N.E."/>
            <person name="Khlopko Y.A."/>
            <person name="Burygin G.L."/>
            <person name="Plotnikov A.O."/>
        </authorList>
    </citation>
    <scope>NUCLEOTIDE SEQUENCE [LARGE SCALE GENOMIC DNA]</scope>
    <source>
        <strain evidence="2 3">IPA7.2</strain>
    </source>
</reference>
<dbReference type="Pfam" id="PF14130">
    <property type="entry name" value="Cap4_nuclease"/>
    <property type="match status" value="1"/>
</dbReference>
<dbReference type="Proteomes" id="UP000182985">
    <property type="component" value="Unassembled WGS sequence"/>
</dbReference>
<comment type="caution">
    <text evidence="2">The sequence shown here is derived from an EMBL/GenBank/DDBJ whole genome shotgun (WGS) entry which is preliminary data.</text>
</comment>
<keyword evidence="3" id="KW-1185">Reference proteome</keyword>
<dbReference type="EMBL" id="MOEC01000005">
    <property type="protein sequence ID" value="OIS94216.1"/>
    <property type="molecule type" value="Genomic_DNA"/>
</dbReference>